<protein>
    <recommendedName>
        <fullName evidence="2">Reverse transcriptase zinc-binding domain-containing protein</fullName>
    </recommendedName>
</protein>
<feature type="region of interest" description="Disordered" evidence="1">
    <location>
        <begin position="97"/>
        <end position="127"/>
    </location>
</feature>
<dbReference type="Pfam" id="PF13966">
    <property type="entry name" value="zf-RVT"/>
    <property type="match status" value="1"/>
</dbReference>
<dbReference type="InterPro" id="IPR040256">
    <property type="entry name" value="At4g02000-like"/>
</dbReference>
<dbReference type="PANTHER" id="PTHR31286">
    <property type="entry name" value="GLYCINE-RICH CELL WALL STRUCTURAL PROTEIN 1.8-LIKE"/>
    <property type="match status" value="1"/>
</dbReference>
<name>A0A5B7BC66_DAVIN</name>
<feature type="domain" description="Reverse transcriptase zinc-binding" evidence="2">
    <location>
        <begin position="205"/>
        <end position="289"/>
    </location>
</feature>
<dbReference type="EMBL" id="GHES01035890">
    <property type="protein sequence ID" value="MPA66449.1"/>
    <property type="molecule type" value="Transcribed_RNA"/>
</dbReference>
<gene>
    <name evidence="3" type="ORF">Din_035890</name>
</gene>
<dbReference type="AlphaFoldDB" id="A0A5B7BC66"/>
<reference evidence="3" key="1">
    <citation type="submission" date="2019-08" db="EMBL/GenBank/DDBJ databases">
        <title>Reference gene set and small RNA set construction with multiple tissues from Davidia involucrata Baill.</title>
        <authorList>
            <person name="Yang H."/>
            <person name="Zhou C."/>
            <person name="Li G."/>
            <person name="Wang J."/>
            <person name="Gao P."/>
            <person name="Wang M."/>
            <person name="Wang R."/>
            <person name="Zhao Y."/>
        </authorList>
    </citation>
    <scope>NUCLEOTIDE SEQUENCE</scope>
    <source>
        <tissue evidence="3">Mixed with DoveR01_LX</tissue>
    </source>
</reference>
<accession>A0A5B7BC66</accession>
<organism evidence="3">
    <name type="scientific">Davidia involucrata</name>
    <name type="common">Dove tree</name>
    <dbReference type="NCBI Taxonomy" id="16924"/>
    <lineage>
        <taxon>Eukaryota</taxon>
        <taxon>Viridiplantae</taxon>
        <taxon>Streptophyta</taxon>
        <taxon>Embryophyta</taxon>
        <taxon>Tracheophyta</taxon>
        <taxon>Spermatophyta</taxon>
        <taxon>Magnoliopsida</taxon>
        <taxon>eudicotyledons</taxon>
        <taxon>Gunneridae</taxon>
        <taxon>Pentapetalae</taxon>
        <taxon>asterids</taxon>
        <taxon>Cornales</taxon>
        <taxon>Nyssaceae</taxon>
        <taxon>Davidia</taxon>
    </lineage>
</organism>
<evidence type="ECO:0000256" key="1">
    <source>
        <dbReference type="SAM" id="MobiDB-lite"/>
    </source>
</evidence>
<sequence>MSYAASAVGRPLYADTHTEDRTRISFARVCVELDAKMDPPDVFDVCLADGSYVEVEIEYQWKPSLCTTCRKFGHKHSQCKVEIKEEWQVKEQPEAVRSVSTTGVTEDPIPPATTVSEAPTTQEGDGWKTIASRKGKDIAKDQSTHQILDNTSSSKEVQEELSEKIPEAGTDFTKGNKYANMPNDLNPNPVKVDTVSWTLEANGRFSTRSVWQLMRRRGQPVDWWKLVWHPKAIPRCSFILWLAIREKLNTQDKILRYGGISAMKCTFCQQPTETINHLFFDCPFTLNIWEHILVDCGLVWTPSRWQHTVNWAVVTMKGKKLCQIVSKLALAATVYNIWLECNRREFSNEHRDKVFIIRSIHEQIRGCLTCSRRVIDSRGNRLLQQKWNLPDCIFS</sequence>
<dbReference type="PANTHER" id="PTHR31286:SF180">
    <property type="entry name" value="OS10G0362600 PROTEIN"/>
    <property type="match status" value="1"/>
</dbReference>
<dbReference type="InterPro" id="IPR026960">
    <property type="entry name" value="RVT-Znf"/>
</dbReference>
<proteinExistence type="predicted"/>
<evidence type="ECO:0000313" key="3">
    <source>
        <dbReference type="EMBL" id="MPA66449.1"/>
    </source>
</evidence>
<feature type="compositionally biased region" description="Polar residues" evidence="1">
    <location>
        <begin position="113"/>
        <end position="123"/>
    </location>
</feature>
<evidence type="ECO:0000259" key="2">
    <source>
        <dbReference type="Pfam" id="PF13966"/>
    </source>
</evidence>